<accession>A0AA36EVX3</accession>
<name>A0AA36EVX3_OCTVU</name>
<gene>
    <name evidence="1" type="ORF">OCTVUL_1B025313</name>
</gene>
<dbReference type="EMBL" id="OX597814">
    <property type="protein sequence ID" value="CAI9714982.1"/>
    <property type="molecule type" value="Genomic_DNA"/>
</dbReference>
<proteinExistence type="predicted"/>
<dbReference type="InterPro" id="IPR036397">
    <property type="entry name" value="RNaseH_sf"/>
</dbReference>
<sequence>MRSIVSTFIVWEGKEFGEDSFYSKYSDVHHVEIRSRLDQRKPRSIEDLQLFLNDAFANRDPDLLTKMCHSMFSRCRECIEANSLQF</sequence>
<dbReference type="Gene3D" id="3.30.420.10">
    <property type="entry name" value="Ribonuclease H-like superfamily/Ribonuclease H"/>
    <property type="match status" value="1"/>
</dbReference>
<dbReference type="AlphaFoldDB" id="A0AA36EVX3"/>
<evidence type="ECO:0000313" key="1">
    <source>
        <dbReference type="EMBL" id="CAI9714982.1"/>
    </source>
</evidence>
<organism evidence="1 2">
    <name type="scientific">Octopus vulgaris</name>
    <name type="common">Common octopus</name>
    <dbReference type="NCBI Taxonomy" id="6645"/>
    <lineage>
        <taxon>Eukaryota</taxon>
        <taxon>Metazoa</taxon>
        <taxon>Spiralia</taxon>
        <taxon>Lophotrochozoa</taxon>
        <taxon>Mollusca</taxon>
        <taxon>Cephalopoda</taxon>
        <taxon>Coleoidea</taxon>
        <taxon>Octopodiformes</taxon>
        <taxon>Octopoda</taxon>
        <taxon>Incirrata</taxon>
        <taxon>Octopodidae</taxon>
        <taxon>Octopus</taxon>
    </lineage>
</organism>
<protein>
    <submittedName>
        <fullName evidence="1">Uncharacterized protein</fullName>
    </submittedName>
</protein>
<dbReference type="Proteomes" id="UP001162480">
    <property type="component" value="Chromosome 1"/>
</dbReference>
<reference evidence="1" key="1">
    <citation type="submission" date="2023-08" db="EMBL/GenBank/DDBJ databases">
        <authorList>
            <person name="Alioto T."/>
            <person name="Alioto T."/>
            <person name="Gomez Garrido J."/>
        </authorList>
    </citation>
    <scope>NUCLEOTIDE SEQUENCE</scope>
</reference>
<keyword evidence="2" id="KW-1185">Reference proteome</keyword>
<dbReference type="GO" id="GO:0003676">
    <property type="term" value="F:nucleic acid binding"/>
    <property type="evidence" value="ECO:0007669"/>
    <property type="project" value="InterPro"/>
</dbReference>
<evidence type="ECO:0000313" key="2">
    <source>
        <dbReference type="Proteomes" id="UP001162480"/>
    </source>
</evidence>